<dbReference type="PANTHER" id="PTHR46542:SF1">
    <property type="entry name" value="X-BOX BINDING PROTEIN 1"/>
    <property type="match status" value="1"/>
</dbReference>
<organism evidence="9 10">
    <name type="scientific">Hydra vulgaris</name>
    <name type="common">Hydra</name>
    <name type="synonym">Hydra attenuata</name>
    <dbReference type="NCBI Taxonomy" id="6087"/>
    <lineage>
        <taxon>Eukaryota</taxon>
        <taxon>Metazoa</taxon>
        <taxon>Cnidaria</taxon>
        <taxon>Hydrozoa</taxon>
        <taxon>Hydroidolina</taxon>
        <taxon>Anthoathecata</taxon>
        <taxon>Aplanulata</taxon>
        <taxon>Hydridae</taxon>
        <taxon>Hydra</taxon>
    </lineage>
</organism>
<evidence type="ECO:0000256" key="4">
    <source>
        <dbReference type="ARBA" id="ARBA00023163"/>
    </source>
</evidence>
<evidence type="ECO:0000256" key="7">
    <source>
        <dbReference type="SAM" id="Coils"/>
    </source>
</evidence>
<accession>A0ABM4D797</accession>
<evidence type="ECO:0000256" key="2">
    <source>
        <dbReference type="ARBA" id="ARBA00023015"/>
    </source>
</evidence>
<name>A0ABM4D797_HYDVU</name>
<dbReference type="InterPro" id="IPR046347">
    <property type="entry name" value="bZIP_sf"/>
</dbReference>
<protein>
    <recommendedName>
        <fullName evidence="6">X-box-binding protein 1</fullName>
    </recommendedName>
</protein>
<keyword evidence="3" id="KW-0238">DNA-binding</keyword>
<dbReference type="SUPFAM" id="SSF57959">
    <property type="entry name" value="Leucine zipper domain"/>
    <property type="match status" value="1"/>
</dbReference>
<dbReference type="CDD" id="cd14691">
    <property type="entry name" value="bZIP_XBP1"/>
    <property type="match status" value="1"/>
</dbReference>
<dbReference type="InterPro" id="IPR004827">
    <property type="entry name" value="bZIP"/>
</dbReference>
<feature type="coiled-coil region" evidence="7">
    <location>
        <begin position="62"/>
        <end position="110"/>
    </location>
</feature>
<evidence type="ECO:0000256" key="3">
    <source>
        <dbReference type="ARBA" id="ARBA00023125"/>
    </source>
</evidence>
<evidence type="ECO:0000256" key="5">
    <source>
        <dbReference type="ARBA" id="ARBA00023242"/>
    </source>
</evidence>
<keyword evidence="1" id="KW-0832">Ubl conjugation</keyword>
<evidence type="ECO:0000256" key="6">
    <source>
        <dbReference type="ARBA" id="ARBA00040165"/>
    </source>
</evidence>
<proteinExistence type="predicted"/>
<dbReference type="SMART" id="SM00338">
    <property type="entry name" value="BRLZ"/>
    <property type="match status" value="1"/>
</dbReference>
<dbReference type="RefSeq" id="XP_065670165.1">
    <property type="nucleotide sequence ID" value="XM_065814093.1"/>
</dbReference>
<keyword evidence="5" id="KW-0539">Nucleus</keyword>
<evidence type="ECO:0000256" key="1">
    <source>
        <dbReference type="ARBA" id="ARBA00022843"/>
    </source>
</evidence>
<keyword evidence="9" id="KW-1185">Reference proteome</keyword>
<evidence type="ECO:0000259" key="8">
    <source>
        <dbReference type="PROSITE" id="PS50217"/>
    </source>
</evidence>
<feature type="domain" description="BZIP" evidence="8">
    <location>
        <begin position="44"/>
        <end position="107"/>
    </location>
</feature>
<sequence length="297" mass="34434">MMKVNYFELASIQTVDAKKVIESIEEDELYPGRKRRKLDNLNVDERILRRKLKNRVAAQTARDRKKAHMEDLETCLARIEKENKFLKKSNQELRSQIHNLNEKNMQLQIRLGLTPPSSPSQDYTCPTINKYQKNDSHIITPSVSDHDHIVIKKEELSSEHASLSVVSQLRNIVLIILVSLVTMCEKNHKLSCYLISKNTKNQSMELDHALKLQFHQQHLYQKNLNFLPNIFLLSQKSLMLTSFYQIQAMSLLARLAQSLSWRLLTQAQMTELMVSSHSALTQKNAWWGSTPKMDPPV</sequence>
<dbReference type="PROSITE" id="PS50217">
    <property type="entry name" value="BZIP"/>
    <property type="match status" value="1"/>
</dbReference>
<keyword evidence="2" id="KW-0805">Transcription regulation</keyword>
<dbReference type="PROSITE" id="PS00036">
    <property type="entry name" value="BZIP_BASIC"/>
    <property type="match status" value="1"/>
</dbReference>
<dbReference type="PANTHER" id="PTHR46542">
    <property type="entry name" value="X-BOX BINDING PROTEIN 1"/>
    <property type="match status" value="1"/>
</dbReference>
<dbReference type="Gene3D" id="1.20.5.170">
    <property type="match status" value="1"/>
</dbReference>
<reference evidence="10" key="1">
    <citation type="submission" date="2025-08" db="UniProtKB">
        <authorList>
            <consortium name="RefSeq"/>
        </authorList>
    </citation>
    <scope>IDENTIFICATION</scope>
</reference>
<dbReference type="Proteomes" id="UP001652625">
    <property type="component" value="Chromosome 12"/>
</dbReference>
<evidence type="ECO:0000313" key="9">
    <source>
        <dbReference type="Proteomes" id="UP001652625"/>
    </source>
</evidence>
<keyword evidence="7" id="KW-0175">Coiled coil</keyword>
<dbReference type="GeneID" id="100210912"/>
<gene>
    <name evidence="10" type="primary">LOC100210912</name>
</gene>
<dbReference type="InterPro" id="IPR052470">
    <property type="entry name" value="ER_Stress-Reg_TF"/>
</dbReference>
<evidence type="ECO:0000313" key="10">
    <source>
        <dbReference type="RefSeq" id="XP_065670165.1"/>
    </source>
</evidence>
<dbReference type="Pfam" id="PF00170">
    <property type="entry name" value="bZIP_1"/>
    <property type="match status" value="1"/>
</dbReference>
<keyword evidence="4" id="KW-0804">Transcription</keyword>